<dbReference type="EMBL" id="CP165625">
    <property type="protein sequence ID" value="XDU96714.1"/>
    <property type="molecule type" value="Genomic_DNA"/>
</dbReference>
<protein>
    <submittedName>
        <fullName evidence="2">Methyltransferase domain-containing protein</fullName>
    </submittedName>
</protein>
<dbReference type="GO" id="GO:0032259">
    <property type="term" value="P:methylation"/>
    <property type="evidence" value="ECO:0007669"/>
    <property type="project" value="UniProtKB-KW"/>
</dbReference>
<evidence type="ECO:0000313" key="2">
    <source>
        <dbReference type="EMBL" id="XDU96714.1"/>
    </source>
</evidence>
<dbReference type="GO" id="GO:0008168">
    <property type="term" value="F:methyltransferase activity"/>
    <property type="evidence" value="ECO:0007669"/>
    <property type="project" value="UniProtKB-KW"/>
</dbReference>
<keyword evidence="2" id="KW-0808">Transferase</keyword>
<feature type="domain" description="Methyltransferase" evidence="1">
    <location>
        <begin position="64"/>
        <end position="153"/>
    </location>
</feature>
<organism evidence="2">
    <name type="scientific">Flavobacterium sp. WC2409</name>
    <dbReference type="NCBI Taxonomy" id="3234139"/>
    <lineage>
        <taxon>Bacteria</taxon>
        <taxon>Pseudomonadati</taxon>
        <taxon>Bacteroidota</taxon>
        <taxon>Flavobacteriia</taxon>
        <taxon>Flavobacteriales</taxon>
        <taxon>Flavobacteriaceae</taxon>
        <taxon>Flavobacterium</taxon>
    </lineage>
</organism>
<dbReference type="RefSeq" id="WP_367769936.1">
    <property type="nucleotide sequence ID" value="NZ_CP165625.1"/>
</dbReference>
<sequence length="237" mass="27478">MFLNTKHRTDKEEIMDDFTMEGEILREALDKIAKINQLLGGNTLTLLGVEKLLSSLVTDKEITIVDVGCGNGDMLRTLAQYAKKNNLNFKLIGVDANNFTINHAINLSVNYPNISFICEDIFGEVFNELKYDIVLCTLTLHHFKKEEIEKILPVFYANADLGIVINDLHRSRISYRLFQLLCATFQLNEMSREDGLISILRGFKKEDLIGFSKKLNFRNYTIQWKWAFRYQWIILKI</sequence>
<dbReference type="AlphaFoldDB" id="A0AB39W5N8"/>
<evidence type="ECO:0000259" key="1">
    <source>
        <dbReference type="Pfam" id="PF13649"/>
    </source>
</evidence>
<keyword evidence="2" id="KW-0489">Methyltransferase</keyword>
<dbReference type="SUPFAM" id="SSF53335">
    <property type="entry name" value="S-adenosyl-L-methionine-dependent methyltransferases"/>
    <property type="match status" value="1"/>
</dbReference>
<proteinExistence type="predicted"/>
<dbReference type="Pfam" id="PF13649">
    <property type="entry name" value="Methyltransf_25"/>
    <property type="match status" value="1"/>
</dbReference>
<dbReference type="Gene3D" id="3.40.50.150">
    <property type="entry name" value="Vaccinia Virus protein VP39"/>
    <property type="match status" value="1"/>
</dbReference>
<name>A0AB39W5N8_9FLAO</name>
<reference evidence="2" key="1">
    <citation type="submission" date="2024-07" db="EMBL/GenBank/DDBJ databases">
        <authorList>
            <person name="Biller S.J."/>
        </authorList>
    </citation>
    <scope>NUCLEOTIDE SEQUENCE</scope>
    <source>
        <strain evidence="2">WC2409</strain>
    </source>
</reference>
<accession>A0AB39W5N8</accession>
<dbReference type="InterPro" id="IPR029063">
    <property type="entry name" value="SAM-dependent_MTases_sf"/>
</dbReference>
<dbReference type="InterPro" id="IPR041698">
    <property type="entry name" value="Methyltransf_25"/>
</dbReference>
<gene>
    <name evidence="2" type="ORF">AB3G34_06240</name>
</gene>
<dbReference type="CDD" id="cd02440">
    <property type="entry name" value="AdoMet_MTases"/>
    <property type="match status" value="1"/>
</dbReference>